<gene>
    <name evidence="2" type="ORF">Nepgr_029774</name>
</gene>
<protein>
    <submittedName>
        <fullName evidence="2">Uncharacterized protein</fullName>
    </submittedName>
</protein>
<proteinExistence type="predicted"/>
<keyword evidence="3" id="KW-1185">Reference proteome</keyword>
<evidence type="ECO:0000256" key="1">
    <source>
        <dbReference type="SAM" id="MobiDB-lite"/>
    </source>
</evidence>
<feature type="region of interest" description="Disordered" evidence="1">
    <location>
        <begin position="114"/>
        <end position="159"/>
    </location>
</feature>
<sequence length="213" mass="23266">MVDPITVVPPRPPPSFPPMVGHISPEQYGSSIAAHHCPPTTKIHMLDAAPSWQPPQPPSPRLVLPPLNYNPLHDGSLPQAMPHPQDFLGCGNQYPRSFFAGPGDGVMKLGSAATKESKKKRMARQRRFFSHHHRSQSPQNNSQNEAAVPVEQHSERVNDGKCAAGEVQASHGTWLNWPAAAGCSLPLAGQMHKVDCPRLVQGHSYQRKQIATD</sequence>
<reference evidence="2" key="1">
    <citation type="submission" date="2023-05" db="EMBL/GenBank/DDBJ databases">
        <title>Nepenthes gracilis genome sequencing.</title>
        <authorList>
            <person name="Fukushima K."/>
        </authorList>
    </citation>
    <scope>NUCLEOTIDE SEQUENCE</scope>
    <source>
        <strain evidence="2">SING2019-196</strain>
    </source>
</reference>
<dbReference type="EMBL" id="BSYO01000033">
    <property type="protein sequence ID" value="GMH27931.1"/>
    <property type="molecule type" value="Genomic_DNA"/>
</dbReference>
<accession>A0AAD3Y5V8</accession>
<evidence type="ECO:0000313" key="3">
    <source>
        <dbReference type="Proteomes" id="UP001279734"/>
    </source>
</evidence>
<organism evidence="2 3">
    <name type="scientific">Nepenthes gracilis</name>
    <name type="common">Slender pitcher plant</name>
    <dbReference type="NCBI Taxonomy" id="150966"/>
    <lineage>
        <taxon>Eukaryota</taxon>
        <taxon>Viridiplantae</taxon>
        <taxon>Streptophyta</taxon>
        <taxon>Embryophyta</taxon>
        <taxon>Tracheophyta</taxon>
        <taxon>Spermatophyta</taxon>
        <taxon>Magnoliopsida</taxon>
        <taxon>eudicotyledons</taxon>
        <taxon>Gunneridae</taxon>
        <taxon>Pentapetalae</taxon>
        <taxon>Caryophyllales</taxon>
        <taxon>Nepenthaceae</taxon>
        <taxon>Nepenthes</taxon>
    </lineage>
</organism>
<comment type="caution">
    <text evidence="2">The sequence shown here is derived from an EMBL/GenBank/DDBJ whole genome shotgun (WGS) entry which is preliminary data.</text>
</comment>
<dbReference type="Proteomes" id="UP001279734">
    <property type="component" value="Unassembled WGS sequence"/>
</dbReference>
<dbReference type="AlphaFoldDB" id="A0AAD3Y5V8"/>
<feature type="compositionally biased region" description="Basic residues" evidence="1">
    <location>
        <begin position="117"/>
        <end position="135"/>
    </location>
</feature>
<name>A0AAD3Y5V8_NEPGR</name>
<evidence type="ECO:0000313" key="2">
    <source>
        <dbReference type="EMBL" id="GMH27931.1"/>
    </source>
</evidence>